<dbReference type="InterPro" id="IPR045090">
    <property type="entry name" value="Pept_M3A_M3B"/>
</dbReference>
<comment type="cofactor">
    <cofactor evidence="9">
        <name>Zn(2+)</name>
        <dbReference type="ChEBI" id="CHEBI:29105"/>
    </cofactor>
    <text evidence="9">Binds 1 zinc ion.</text>
</comment>
<keyword evidence="13" id="KW-1185">Reference proteome</keyword>
<evidence type="ECO:0000256" key="1">
    <source>
        <dbReference type="ARBA" id="ARBA00006040"/>
    </source>
</evidence>
<dbReference type="InterPro" id="IPR001567">
    <property type="entry name" value="Pept_M3A_M3B_dom"/>
</dbReference>
<dbReference type="RefSeq" id="WP_171095869.1">
    <property type="nucleotide sequence ID" value="NZ_CP053069.1"/>
</dbReference>
<feature type="domain" description="Oligopeptidase A N-terminal" evidence="11">
    <location>
        <begin position="30"/>
        <end position="148"/>
    </location>
</feature>
<keyword evidence="2 9" id="KW-0645">Protease</keyword>
<evidence type="ECO:0000256" key="4">
    <source>
        <dbReference type="ARBA" id="ARBA00022801"/>
    </source>
</evidence>
<evidence type="ECO:0000256" key="7">
    <source>
        <dbReference type="ARBA" id="ARBA00024603"/>
    </source>
</evidence>
<evidence type="ECO:0000256" key="2">
    <source>
        <dbReference type="ARBA" id="ARBA00022670"/>
    </source>
</evidence>
<dbReference type="SUPFAM" id="SSF55486">
    <property type="entry name" value="Metalloproteases ('zincins'), catalytic domain"/>
    <property type="match status" value="1"/>
</dbReference>
<dbReference type="CDD" id="cd06456">
    <property type="entry name" value="M3A_DCP"/>
    <property type="match status" value="1"/>
</dbReference>
<name>A0A6M4H169_9PROT</name>
<comment type="similarity">
    <text evidence="1 9">Belongs to the peptidase M3 family.</text>
</comment>
<dbReference type="EMBL" id="CP053069">
    <property type="protein sequence ID" value="QJR13092.1"/>
    <property type="molecule type" value="Genomic_DNA"/>
</dbReference>
<dbReference type="GO" id="GO:0004222">
    <property type="term" value="F:metalloendopeptidase activity"/>
    <property type="evidence" value="ECO:0007669"/>
    <property type="project" value="UniProtKB-EC"/>
</dbReference>
<gene>
    <name evidence="12" type="primary">prlC_2</name>
    <name evidence="12" type="ORF">DSM104443_04186</name>
</gene>
<dbReference type="Pfam" id="PF19310">
    <property type="entry name" value="TOP_N"/>
    <property type="match status" value="1"/>
</dbReference>
<keyword evidence="3 9" id="KW-0479">Metal-binding</keyword>
<evidence type="ECO:0000313" key="13">
    <source>
        <dbReference type="Proteomes" id="UP000501534"/>
    </source>
</evidence>
<dbReference type="PANTHER" id="PTHR43660">
    <property type="entry name" value="DIPEPTIDYL CARBOXYPEPTIDASE"/>
    <property type="match status" value="1"/>
</dbReference>
<keyword evidence="5 9" id="KW-0862">Zinc</keyword>
<dbReference type="GO" id="GO:0006508">
    <property type="term" value="P:proteolysis"/>
    <property type="evidence" value="ECO:0007669"/>
    <property type="project" value="UniProtKB-KW"/>
</dbReference>
<feature type="domain" description="Peptidase M3A/M3B catalytic" evidence="10">
    <location>
        <begin position="222"/>
        <end position="672"/>
    </location>
</feature>
<evidence type="ECO:0000256" key="9">
    <source>
        <dbReference type="RuleBase" id="RU003435"/>
    </source>
</evidence>
<dbReference type="InterPro" id="IPR034005">
    <property type="entry name" value="M3A_DCP"/>
</dbReference>
<evidence type="ECO:0000256" key="8">
    <source>
        <dbReference type="ARBA" id="ARBA00026100"/>
    </source>
</evidence>
<dbReference type="PANTHER" id="PTHR43660:SF1">
    <property type="entry name" value="DIPEPTIDYL CARBOXYPEPTIDASE"/>
    <property type="match status" value="1"/>
</dbReference>
<evidence type="ECO:0000259" key="10">
    <source>
        <dbReference type="Pfam" id="PF01432"/>
    </source>
</evidence>
<evidence type="ECO:0000256" key="5">
    <source>
        <dbReference type="ARBA" id="ARBA00022833"/>
    </source>
</evidence>
<dbReference type="InterPro" id="IPR024080">
    <property type="entry name" value="Neurolysin/TOP_N"/>
</dbReference>
<dbReference type="KEGG" id="uru:DSM104443_04186"/>
<dbReference type="Pfam" id="PF01432">
    <property type="entry name" value="Peptidase_M3"/>
    <property type="match status" value="1"/>
</dbReference>
<reference evidence="12 13" key="1">
    <citation type="submission" date="2020-04" db="EMBL/GenBank/DDBJ databases">
        <title>Usitatibacter rugosus gen. nov., sp. nov. and Usitatibacter palustris sp. nov., novel members of Usitatibacteraceae fam. nov. within the order Nitrosomonadales isolated from soil.</title>
        <authorList>
            <person name="Huber K.J."/>
            <person name="Neumann-Schaal M."/>
            <person name="Geppert A."/>
            <person name="Luckner M."/>
            <person name="Wanner G."/>
            <person name="Overmann J."/>
        </authorList>
    </citation>
    <scope>NUCLEOTIDE SEQUENCE [LARGE SCALE GENOMIC DNA]</scope>
    <source>
        <strain evidence="12 13">0125_3</strain>
    </source>
</reference>
<evidence type="ECO:0000256" key="6">
    <source>
        <dbReference type="ARBA" id="ARBA00023049"/>
    </source>
</evidence>
<dbReference type="AlphaFoldDB" id="A0A6M4H169"/>
<dbReference type="InterPro" id="IPR024079">
    <property type="entry name" value="MetalloPept_cat_dom_sf"/>
</dbReference>
<evidence type="ECO:0000313" key="12">
    <source>
        <dbReference type="EMBL" id="QJR13092.1"/>
    </source>
</evidence>
<dbReference type="Gene3D" id="1.10.1370.10">
    <property type="entry name" value="Neurolysin, domain 3"/>
    <property type="match status" value="1"/>
</dbReference>
<accession>A0A6M4H169</accession>
<dbReference type="Gene3D" id="3.40.390.10">
    <property type="entry name" value="Collagenase (Catalytic Domain)"/>
    <property type="match status" value="1"/>
</dbReference>
<dbReference type="FunFam" id="3.40.390.10:FF:000009">
    <property type="entry name" value="Oligopeptidase A"/>
    <property type="match status" value="1"/>
</dbReference>
<dbReference type="Proteomes" id="UP000501534">
    <property type="component" value="Chromosome"/>
</dbReference>
<protein>
    <recommendedName>
        <fullName evidence="8">oligopeptidase A</fullName>
        <ecNumber evidence="8">3.4.24.70</ecNumber>
    </recommendedName>
</protein>
<dbReference type="InterPro" id="IPR024077">
    <property type="entry name" value="Neurolysin/TOP_dom2"/>
</dbReference>
<dbReference type="Gene3D" id="1.20.1050.40">
    <property type="entry name" value="Endopeptidase. Chain P, domain 1"/>
    <property type="match status" value="1"/>
</dbReference>
<sequence length="677" mass="76038">MPNPLLDFSGLPRFAEIRPEHVAPAIDTLIAEGRATIDRLVAGDAPPTWENFVEPLDDANERLARAWSQVSHLNVVVNTPELRDAYNAVLPVVTQFFAEQGQDQRLHARFKALRASPGFEAMTVARKRLVENELRDFRLGGAELPPEQKKRFMEVQEELAKLSSRFQDNVLDATNDFALYVTDEARLSGIPADVLATAKQAAQKDGKEGWKLTLHMPSYMPVMQYADDAKLRRDLYRAYVTRSSEMGKPEWDNSAIITRLLELRRESAQLLGFGDYAEVSLATKMAAKPQEAIAFLEDLARRAKPFAERDMAEVREFARAELGMADVETPDLGYVSEKLRQKRYAFSDQEVKQYFPEDAALGGLFRVIETLYGLTVRRSEGETWHKDVGLYTLTDASGGLVGRFYLDLYAREGKRGGAWMDDAINRRRLSSGVQTPVTYLTCNFSGPVDGKPALFTHNEVTTLFHEFGHGLHLLLTQVDELGVSGLNGVEWDAVELPSQFMENFCWEWDVVRHMTRHVETGEPIPRALFDKMIAAKNFQTGLGFMRQLEFALFDMRVHADFDPAGGTVMELLDRVRSEVSVLRPPEFNRFPHQFSHIFAGGYAAGYYSYKWAEVLSADAYGAFEEAGVLSAEAGARFRREILAAGGSRPALESFVAFRGRKPQIDALLRHNGMTATA</sequence>
<proteinExistence type="inferred from homology"/>
<organism evidence="12 13">
    <name type="scientific">Usitatibacter rugosus</name>
    <dbReference type="NCBI Taxonomy" id="2732067"/>
    <lineage>
        <taxon>Bacteria</taxon>
        <taxon>Pseudomonadati</taxon>
        <taxon>Pseudomonadota</taxon>
        <taxon>Betaproteobacteria</taxon>
        <taxon>Nitrosomonadales</taxon>
        <taxon>Usitatibacteraceae</taxon>
        <taxon>Usitatibacter</taxon>
    </lineage>
</organism>
<evidence type="ECO:0000259" key="11">
    <source>
        <dbReference type="Pfam" id="PF19310"/>
    </source>
</evidence>
<comment type="catalytic activity">
    <reaction evidence="7">
        <text>Hydrolysis of oligopeptides, with broad specificity. Gly or Ala commonly occur as P1 or P1' residues, but more distant residues are also important, as is shown by the fact that Z-Gly-Pro-Gly-|-Gly-Pro-Ala is cleaved, but not Z-(Gly)(5).</text>
        <dbReference type="EC" id="3.4.24.70"/>
    </reaction>
</comment>
<dbReference type="GO" id="GO:0046872">
    <property type="term" value="F:metal ion binding"/>
    <property type="evidence" value="ECO:0007669"/>
    <property type="project" value="UniProtKB-UniRule"/>
</dbReference>
<evidence type="ECO:0000256" key="3">
    <source>
        <dbReference type="ARBA" id="ARBA00022723"/>
    </source>
</evidence>
<dbReference type="EC" id="3.4.24.70" evidence="8"/>
<dbReference type="GO" id="GO:0005829">
    <property type="term" value="C:cytosol"/>
    <property type="evidence" value="ECO:0007669"/>
    <property type="project" value="UniProtKB-ARBA"/>
</dbReference>
<dbReference type="InterPro" id="IPR045666">
    <property type="entry name" value="OpdA_N"/>
</dbReference>
<keyword evidence="4 9" id="KW-0378">Hydrolase</keyword>
<keyword evidence="6 9" id="KW-0482">Metalloprotease</keyword>